<dbReference type="CDD" id="cd17370">
    <property type="entry name" value="MFS_MJ1317_like"/>
    <property type="match status" value="1"/>
</dbReference>
<dbReference type="SUPFAM" id="SSF103473">
    <property type="entry name" value="MFS general substrate transporter"/>
    <property type="match status" value="1"/>
</dbReference>
<feature type="transmembrane region" description="Helical" evidence="4">
    <location>
        <begin position="167"/>
        <end position="185"/>
    </location>
</feature>
<keyword evidence="3 4" id="KW-0472">Membrane</keyword>
<dbReference type="InterPro" id="IPR011701">
    <property type="entry name" value="MFS"/>
</dbReference>
<feature type="transmembrane region" description="Helical" evidence="4">
    <location>
        <begin position="79"/>
        <end position="101"/>
    </location>
</feature>
<dbReference type="RefSeq" id="WP_217646683.1">
    <property type="nucleotide sequence ID" value="NZ_FOOT01000001.1"/>
</dbReference>
<evidence type="ECO:0000313" key="6">
    <source>
        <dbReference type="EMBL" id="SFF98208.1"/>
    </source>
</evidence>
<evidence type="ECO:0000256" key="4">
    <source>
        <dbReference type="SAM" id="Phobius"/>
    </source>
</evidence>
<dbReference type="GO" id="GO:0022857">
    <property type="term" value="F:transmembrane transporter activity"/>
    <property type="evidence" value="ECO:0007669"/>
    <property type="project" value="InterPro"/>
</dbReference>
<dbReference type="InterPro" id="IPR036259">
    <property type="entry name" value="MFS_trans_sf"/>
</dbReference>
<dbReference type="PANTHER" id="PTHR23518:SF2">
    <property type="entry name" value="MAJOR FACILITATOR SUPERFAMILY TRANSPORTER"/>
    <property type="match status" value="1"/>
</dbReference>
<dbReference type="Proteomes" id="UP000198724">
    <property type="component" value="Unassembled WGS sequence"/>
</dbReference>
<keyword evidence="2 4" id="KW-1133">Transmembrane helix</keyword>
<sequence length="399" mass="43671">MKVRLLSRTVWVLALVSLFADIASEMLYPIMPVYLRSIGFSVLLIGVLEGVAQATAGLSKGYFGRLSDRTGQRLPFIRWGYLLAAVSKPMLALSPLPLWVFGSRTLDRFGKGLRTGARDALLSDEATPQTKGRVFGFHRAMDTLGACIGPGIALLYLYLQPGKYTPLFYMAFVPGLASVLLIYLLREKRRPAKVSPRGSKYNFLDFLSYWRESPAAYRRLLVGLLLFALFNSSDFFLLLRMKEAGLDDTYVIGLYIFYNLVYALSSFPMGIAADKWGLKPIYLMGLGLFAAVYLGMALTLRMEVYLVLILAYGLFAAATEGVSKAWITNICAPRDTATAIGTYTAFESIATLGASALAGLLWQLYGPATTFAASGILAILVVVYLAFSVKSPVTQSSSS</sequence>
<feature type="transmembrane region" description="Helical" evidence="4">
    <location>
        <begin position="281"/>
        <end position="298"/>
    </location>
</feature>
<feature type="transmembrane region" description="Helical" evidence="4">
    <location>
        <begin position="304"/>
        <end position="322"/>
    </location>
</feature>
<dbReference type="Gene3D" id="1.20.1250.20">
    <property type="entry name" value="MFS general substrate transporter like domains"/>
    <property type="match status" value="2"/>
</dbReference>
<dbReference type="PROSITE" id="PS50850">
    <property type="entry name" value="MFS"/>
    <property type="match status" value="1"/>
</dbReference>
<evidence type="ECO:0000256" key="3">
    <source>
        <dbReference type="ARBA" id="ARBA00023136"/>
    </source>
</evidence>
<dbReference type="PANTHER" id="PTHR23518">
    <property type="entry name" value="C-METHYLTRANSFERASE"/>
    <property type="match status" value="1"/>
</dbReference>
<feature type="transmembrane region" description="Helical" evidence="4">
    <location>
        <begin position="343"/>
        <end position="365"/>
    </location>
</feature>
<keyword evidence="7" id="KW-1185">Reference proteome</keyword>
<gene>
    <name evidence="6" type="ORF">SAMN05421739_101583</name>
</gene>
<evidence type="ECO:0000256" key="2">
    <source>
        <dbReference type="ARBA" id="ARBA00022989"/>
    </source>
</evidence>
<name>A0A1I2N477_9BACT</name>
<dbReference type="EMBL" id="FOOT01000001">
    <property type="protein sequence ID" value="SFF98208.1"/>
    <property type="molecule type" value="Genomic_DNA"/>
</dbReference>
<evidence type="ECO:0000259" key="5">
    <source>
        <dbReference type="PROSITE" id="PS50850"/>
    </source>
</evidence>
<protein>
    <submittedName>
        <fullName evidence="6">MFS-type transporter involved in bile tolerance, Atg22 family</fullName>
    </submittedName>
</protein>
<organism evidence="6 7">
    <name type="scientific">Pontibacter chinhatensis</name>
    <dbReference type="NCBI Taxonomy" id="1436961"/>
    <lineage>
        <taxon>Bacteria</taxon>
        <taxon>Pseudomonadati</taxon>
        <taxon>Bacteroidota</taxon>
        <taxon>Cytophagia</taxon>
        <taxon>Cytophagales</taxon>
        <taxon>Hymenobacteraceae</taxon>
        <taxon>Pontibacter</taxon>
    </lineage>
</organism>
<evidence type="ECO:0000313" key="7">
    <source>
        <dbReference type="Proteomes" id="UP000198724"/>
    </source>
</evidence>
<feature type="transmembrane region" description="Helical" evidence="4">
    <location>
        <begin position="220"/>
        <end position="238"/>
    </location>
</feature>
<accession>A0A1I2N477</accession>
<dbReference type="STRING" id="1436961.SAMN05421739_101583"/>
<feature type="domain" description="Major facilitator superfamily (MFS) profile" evidence="5">
    <location>
        <begin position="9"/>
        <end position="393"/>
    </location>
</feature>
<proteinExistence type="predicted"/>
<feature type="transmembrane region" description="Helical" evidence="4">
    <location>
        <begin position="250"/>
        <end position="269"/>
    </location>
</feature>
<evidence type="ECO:0000256" key="1">
    <source>
        <dbReference type="ARBA" id="ARBA00022692"/>
    </source>
</evidence>
<dbReference type="InterPro" id="IPR020846">
    <property type="entry name" value="MFS_dom"/>
</dbReference>
<feature type="transmembrane region" description="Helical" evidence="4">
    <location>
        <begin position="371"/>
        <end position="389"/>
    </location>
</feature>
<dbReference type="AlphaFoldDB" id="A0A1I2N477"/>
<reference evidence="7" key="1">
    <citation type="submission" date="2016-10" db="EMBL/GenBank/DDBJ databases">
        <authorList>
            <person name="Varghese N."/>
            <person name="Submissions S."/>
        </authorList>
    </citation>
    <scope>NUCLEOTIDE SEQUENCE [LARGE SCALE GENOMIC DNA]</scope>
    <source>
        <strain evidence="7">LP51</strain>
    </source>
</reference>
<feature type="transmembrane region" description="Helical" evidence="4">
    <location>
        <begin position="33"/>
        <end position="58"/>
    </location>
</feature>
<dbReference type="Pfam" id="PF07690">
    <property type="entry name" value="MFS_1"/>
    <property type="match status" value="1"/>
</dbReference>
<keyword evidence="1 4" id="KW-0812">Transmembrane</keyword>